<evidence type="ECO:0000259" key="2">
    <source>
        <dbReference type="Pfam" id="PF09084"/>
    </source>
</evidence>
<dbReference type="Proteomes" id="UP001369736">
    <property type="component" value="Unassembled WGS sequence"/>
</dbReference>
<reference evidence="3 4" key="1">
    <citation type="submission" date="2024-03" db="EMBL/GenBank/DDBJ databases">
        <title>Actinomycetospora sp. OC33-EN07, a novel actinomycete isolated from wild orchid (Aerides multiflora).</title>
        <authorList>
            <person name="Suriyachadkun C."/>
        </authorList>
    </citation>
    <scope>NUCLEOTIDE SEQUENCE [LARGE SCALE GENOMIC DNA]</scope>
    <source>
        <strain evidence="3 4">OC33-EN07</strain>
    </source>
</reference>
<dbReference type="RefSeq" id="WP_337702317.1">
    <property type="nucleotide sequence ID" value="NZ_JBBEGM010000003.1"/>
</dbReference>
<evidence type="ECO:0000256" key="1">
    <source>
        <dbReference type="SAM" id="SignalP"/>
    </source>
</evidence>
<dbReference type="PANTHER" id="PTHR30024">
    <property type="entry name" value="ALIPHATIC SULFONATES-BINDING PROTEIN-RELATED"/>
    <property type="match status" value="1"/>
</dbReference>
<dbReference type="PROSITE" id="PS51257">
    <property type="entry name" value="PROKAR_LIPOPROTEIN"/>
    <property type="match status" value="1"/>
</dbReference>
<organism evidence="3 4">
    <name type="scientific">Actinomycetospora flava</name>
    <dbReference type="NCBI Taxonomy" id="3129232"/>
    <lineage>
        <taxon>Bacteria</taxon>
        <taxon>Bacillati</taxon>
        <taxon>Actinomycetota</taxon>
        <taxon>Actinomycetes</taxon>
        <taxon>Pseudonocardiales</taxon>
        <taxon>Pseudonocardiaceae</taxon>
        <taxon>Actinomycetospora</taxon>
    </lineage>
</organism>
<feature type="chain" id="PRO_5045294136" evidence="1">
    <location>
        <begin position="22"/>
        <end position="342"/>
    </location>
</feature>
<feature type="domain" description="SsuA/THI5-like" evidence="2">
    <location>
        <begin position="74"/>
        <end position="258"/>
    </location>
</feature>
<evidence type="ECO:0000313" key="4">
    <source>
        <dbReference type="Proteomes" id="UP001369736"/>
    </source>
</evidence>
<comment type="caution">
    <text evidence="3">The sequence shown here is derived from an EMBL/GenBank/DDBJ whole genome shotgun (WGS) entry which is preliminary data.</text>
</comment>
<protein>
    <submittedName>
        <fullName evidence="3">ABC transporter substrate-binding protein</fullName>
    </submittedName>
</protein>
<dbReference type="Gene3D" id="3.40.190.10">
    <property type="entry name" value="Periplasmic binding protein-like II"/>
    <property type="match status" value="2"/>
</dbReference>
<name>A0ABU8M2G8_9PSEU</name>
<dbReference type="Pfam" id="PF09084">
    <property type="entry name" value="NMT1"/>
    <property type="match status" value="1"/>
</dbReference>
<gene>
    <name evidence="3" type="ORF">WCD58_10270</name>
</gene>
<proteinExistence type="predicted"/>
<keyword evidence="1" id="KW-0732">Signal</keyword>
<sequence>MRRRQFLTGLATTALAAGALAGCSGGGGTPRTTTTLRYQGQTGQVTFPELAADLGLLGPVGLEWIGNFTSGPQDIQAAVTGDTDYGGAFNGGVLRLVAAGAPIRSVIGYYGTDRETFGGFYVPEDSPIRGPRDLLGRSVGVNTLGAHWEDTLRIWLQRSGLTRDEIAEVQPVVVPPVATESALRSGQLDVASLHMVYRDKALARGGLRPLTTDLELFGSFTAGSTVMREEFIAANPDTVRAFVGGTARAVAWAQARPRDEVVARFKDIIRRRGRNESLTTVDYWHSTGVALPGGVMARSEFTTWLDLLEADGIVAPGRVDVDRVVTNAFNPYAAEAGPVGAR</sequence>
<evidence type="ECO:0000313" key="3">
    <source>
        <dbReference type="EMBL" id="MEJ2861543.1"/>
    </source>
</evidence>
<dbReference type="SUPFAM" id="SSF53850">
    <property type="entry name" value="Periplasmic binding protein-like II"/>
    <property type="match status" value="1"/>
</dbReference>
<dbReference type="InterPro" id="IPR015168">
    <property type="entry name" value="SsuA/THI5"/>
</dbReference>
<feature type="signal peptide" evidence="1">
    <location>
        <begin position="1"/>
        <end position="21"/>
    </location>
</feature>
<dbReference type="PANTHER" id="PTHR30024:SF42">
    <property type="entry name" value="ALIPHATIC SULFONATES-BINDING PROTEIN-RELATED"/>
    <property type="match status" value="1"/>
</dbReference>
<keyword evidence="4" id="KW-1185">Reference proteome</keyword>
<accession>A0ABU8M2G8</accession>
<dbReference type="EMBL" id="JBBEGM010000003">
    <property type="protein sequence ID" value="MEJ2861543.1"/>
    <property type="molecule type" value="Genomic_DNA"/>
</dbReference>